<accession>A0ABQ7E2N5</accession>
<protein>
    <submittedName>
        <fullName evidence="1">Uncharacterized protein</fullName>
    </submittedName>
</protein>
<sequence>MRRSFLFGSTTVNLIFTSLGFNNFSLTNNDKKILFYSIVKPSRSRRRKWRSHLPDRFDADPALGGLCISAGETTLHSLCSTHFSLLQESPSGAVSPNHRVIDGLILVGDSSRLKFSLKL</sequence>
<gene>
    <name evidence="1" type="ORF">DY000_02021721</name>
</gene>
<evidence type="ECO:0000313" key="2">
    <source>
        <dbReference type="Proteomes" id="UP000266723"/>
    </source>
</evidence>
<evidence type="ECO:0000313" key="1">
    <source>
        <dbReference type="EMBL" id="KAF3591483.1"/>
    </source>
</evidence>
<proteinExistence type="predicted"/>
<reference evidence="1 2" key="1">
    <citation type="journal article" date="2020" name="BMC Genomics">
        <title>Intraspecific diversification of the crop wild relative Brassica cretica Lam. using demographic model selection.</title>
        <authorList>
            <person name="Kioukis A."/>
            <person name="Michalopoulou V.A."/>
            <person name="Briers L."/>
            <person name="Pirintsos S."/>
            <person name="Studholme D.J."/>
            <person name="Pavlidis P."/>
            <person name="Sarris P.F."/>
        </authorList>
    </citation>
    <scope>NUCLEOTIDE SEQUENCE [LARGE SCALE GENOMIC DNA]</scope>
    <source>
        <strain evidence="2">cv. PFS-1207/04</strain>
    </source>
</reference>
<name>A0ABQ7E2N5_BRACR</name>
<comment type="caution">
    <text evidence="1">The sequence shown here is derived from an EMBL/GenBank/DDBJ whole genome shotgun (WGS) entry which is preliminary data.</text>
</comment>
<dbReference type="EMBL" id="QGKV02000299">
    <property type="protein sequence ID" value="KAF3591483.1"/>
    <property type="molecule type" value="Genomic_DNA"/>
</dbReference>
<keyword evidence="2" id="KW-1185">Reference proteome</keyword>
<organism evidence="1 2">
    <name type="scientific">Brassica cretica</name>
    <name type="common">Mustard</name>
    <dbReference type="NCBI Taxonomy" id="69181"/>
    <lineage>
        <taxon>Eukaryota</taxon>
        <taxon>Viridiplantae</taxon>
        <taxon>Streptophyta</taxon>
        <taxon>Embryophyta</taxon>
        <taxon>Tracheophyta</taxon>
        <taxon>Spermatophyta</taxon>
        <taxon>Magnoliopsida</taxon>
        <taxon>eudicotyledons</taxon>
        <taxon>Gunneridae</taxon>
        <taxon>Pentapetalae</taxon>
        <taxon>rosids</taxon>
        <taxon>malvids</taxon>
        <taxon>Brassicales</taxon>
        <taxon>Brassicaceae</taxon>
        <taxon>Brassiceae</taxon>
        <taxon>Brassica</taxon>
    </lineage>
</organism>
<dbReference type="Proteomes" id="UP000266723">
    <property type="component" value="Unassembled WGS sequence"/>
</dbReference>